<accession>A0A255XM48</accession>
<dbReference type="AlphaFoldDB" id="A0A255XM48"/>
<dbReference type="InterPro" id="IPR001296">
    <property type="entry name" value="Glyco_trans_1"/>
</dbReference>
<protein>
    <recommendedName>
        <fullName evidence="5">Glycosyl transferase family 1 domain-containing protein</fullName>
    </recommendedName>
</protein>
<dbReference type="OrthoDB" id="186663at2"/>
<feature type="domain" description="Glycosyl transferase family 1" evidence="1">
    <location>
        <begin position="193"/>
        <end position="333"/>
    </location>
</feature>
<name>A0A255XM48_9PROT</name>
<dbReference type="Pfam" id="PF13439">
    <property type="entry name" value="Glyco_transf_4"/>
    <property type="match status" value="1"/>
</dbReference>
<proteinExistence type="predicted"/>
<dbReference type="InterPro" id="IPR028098">
    <property type="entry name" value="Glyco_trans_4-like_N"/>
</dbReference>
<evidence type="ECO:0000259" key="2">
    <source>
        <dbReference type="Pfam" id="PF13439"/>
    </source>
</evidence>
<keyword evidence="4" id="KW-1185">Reference proteome</keyword>
<dbReference type="Proteomes" id="UP000216361">
    <property type="component" value="Unassembled WGS sequence"/>
</dbReference>
<evidence type="ECO:0000313" key="3">
    <source>
        <dbReference type="EMBL" id="OYQ17951.1"/>
    </source>
</evidence>
<dbReference type="GO" id="GO:0016757">
    <property type="term" value="F:glycosyltransferase activity"/>
    <property type="evidence" value="ECO:0007669"/>
    <property type="project" value="InterPro"/>
</dbReference>
<dbReference type="Pfam" id="PF00534">
    <property type="entry name" value="Glycos_transf_1"/>
    <property type="match status" value="1"/>
</dbReference>
<organism evidence="3 4">
    <name type="scientific">Elstera cyanobacteriorum</name>
    <dbReference type="NCBI Taxonomy" id="2022747"/>
    <lineage>
        <taxon>Bacteria</taxon>
        <taxon>Pseudomonadati</taxon>
        <taxon>Pseudomonadota</taxon>
        <taxon>Alphaproteobacteria</taxon>
        <taxon>Rhodospirillales</taxon>
        <taxon>Rhodospirillaceae</taxon>
        <taxon>Elstera</taxon>
    </lineage>
</organism>
<dbReference type="EMBL" id="NOXS01000033">
    <property type="protein sequence ID" value="OYQ17951.1"/>
    <property type="molecule type" value="Genomic_DNA"/>
</dbReference>
<sequence>MRVLVFLHDAFGGRGGIAKFNRDLLGALCAHPAVTEVVALPRVIVDPVGPLPEKLTYWTWTRHGKATFLAGELLALTDPRWFDLVICGHVNLLPLMRLLEVRKRAPMGLILHGVEAWQPVGGAETRRQIGRLDWFLAVSQFTKDKFLDWTGLPEPKGLVVPNAVDIAAFTPGPKRADLLTRYGLANKRVLMGMGRLEARERYKGFDEVMEAMPDLLTRHPDLAYLICGEGTDRPRLEQKARDLGIADKVVFAGYVPEEEKVDTYRLADVFLLAGWGEGFGIVIIEALACGIPAIASNLDASAEAVLDGQFGPVVNPKDPADLIRGIETALAQGRGEPPQGLETFSAEAYNQRVHQMILDPLARRLGESL</sequence>
<dbReference type="Gene3D" id="3.40.50.2000">
    <property type="entry name" value="Glycogen Phosphorylase B"/>
    <property type="match status" value="2"/>
</dbReference>
<evidence type="ECO:0000259" key="1">
    <source>
        <dbReference type="Pfam" id="PF00534"/>
    </source>
</evidence>
<comment type="caution">
    <text evidence="3">The sequence shown here is derived from an EMBL/GenBank/DDBJ whole genome shotgun (WGS) entry which is preliminary data.</text>
</comment>
<dbReference type="PANTHER" id="PTHR12526">
    <property type="entry name" value="GLYCOSYLTRANSFERASE"/>
    <property type="match status" value="1"/>
</dbReference>
<gene>
    <name evidence="3" type="ORF">CHR90_13350</name>
</gene>
<reference evidence="3 4" key="1">
    <citation type="submission" date="2017-07" db="EMBL/GenBank/DDBJ databases">
        <title>Elstera cyanobacteriorum sp. nov., a novel bacterium isolated from cyanobacterial aggregates in a eutrophic lake.</title>
        <authorList>
            <person name="Cai H."/>
        </authorList>
    </citation>
    <scope>NUCLEOTIDE SEQUENCE [LARGE SCALE GENOMIC DNA]</scope>
    <source>
        <strain evidence="3 4">TH019</strain>
    </source>
</reference>
<evidence type="ECO:0008006" key="5">
    <source>
        <dbReference type="Google" id="ProtNLM"/>
    </source>
</evidence>
<evidence type="ECO:0000313" key="4">
    <source>
        <dbReference type="Proteomes" id="UP000216361"/>
    </source>
</evidence>
<feature type="domain" description="Glycosyltransferase subfamily 4-like N-terminal" evidence="2">
    <location>
        <begin position="16"/>
        <end position="166"/>
    </location>
</feature>
<dbReference type="CDD" id="cd03801">
    <property type="entry name" value="GT4_PimA-like"/>
    <property type="match status" value="1"/>
</dbReference>
<dbReference type="RefSeq" id="WP_094409513.1">
    <property type="nucleotide sequence ID" value="NZ_BMJZ01000002.1"/>
</dbReference>
<dbReference type="SUPFAM" id="SSF53756">
    <property type="entry name" value="UDP-Glycosyltransferase/glycogen phosphorylase"/>
    <property type="match status" value="1"/>
</dbReference>